<evidence type="ECO:0000313" key="2">
    <source>
        <dbReference type="Proteomes" id="UP000051324"/>
    </source>
</evidence>
<dbReference type="PATRIC" id="fig|1423724.4.peg.737"/>
<dbReference type="OrthoDB" id="2223469at2"/>
<sequence length="71" mass="8353">MSLREENEKIAKKVTTGYKKVEEGAVDSFKKVEQKAVETYDDISDKFIDKFFKHENETVEEAKERLKKSHD</sequence>
<organism evidence="1 2">
    <name type="scientific">Ligilactobacillus apodemi DSM 16634 = JCM 16172</name>
    <dbReference type="NCBI Taxonomy" id="1423724"/>
    <lineage>
        <taxon>Bacteria</taxon>
        <taxon>Bacillati</taxon>
        <taxon>Bacillota</taxon>
        <taxon>Bacilli</taxon>
        <taxon>Lactobacillales</taxon>
        <taxon>Lactobacillaceae</taxon>
        <taxon>Ligilactobacillus</taxon>
    </lineage>
</organism>
<name>A0A0R1TY01_9LACO</name>
<dbReference type="EMBL" id="AZFT01000053">
    <property type="protein sequence ID" value="KRL83445.1"/>
    <property type="molecule type" value="Genomic_DNA"/>
</dbReference>
<reference evidence="1 2" key="1">
    <citation type="journal article" date="2015" name="Genome Announc.">
        <title>Expanding the biotechnology potential of lactobacilli through comparative genomics of 213 strains and associated genera.</title>
        <authorList>
            <person name="Sun Z."/>
            <person name="Harris H.M."/>
            <person name="McCann A."/>
            <person name="Guo C."/>
            <person name="Argimon S."/>
            <person name="Zhang W."/>
            <person name="Yang X."/>
            <person name="Jeffery I.B."/>
            <person name="Cooney J.C."/>
            <person name="Kagawa T.F."/>
            <person name="Liu W."/>
            <person name="Song Y."/>
            <person name="Salvetti E."/>
            <person name="Wrobel A."/>
            <person name="Rasinkangas P."/>
            <person name="Parkhill J."/>
            <person name="Rea M.C."/>
            <person name="O'Sullivan O."/>
            <person name="Ritari J."/>
            <person name="Douillard F.P."/>
            <person name="Paul Ross R."/>
            <person name="Yang R."/>
            <person name="Briner A.E."/>
            <person name="Felis G.E."/>
            <person name="de Vos W.M."/>
            <person name="Barrangou R."/>
            <person name="Klaenhammer T.R."/>
            <person name="Caufield P.W."/>
            <person name="Cui Y."/>
            <person name="Zhang H."/>
            <person name="O'Toole P.W."/>
        </authorList>
    </citation>
    <scope>NUCLEOTIDE SEQUENCE [LARGE SCALE GENOMIC DNA]</scope>
    <source>
        <strain evidence="1 2">DSM 16634</strain>
    </source>
</reference>
<gene>
    <name evidence="1" type="ORF">FC32_GL000699</name>
</gene>
<dbReference type="Proteomes" id="UP000051324">
    <property type="component" value="Unassembled WGS sequence"/>
</dbReference>
<keyword evidence="2" id="KW-1185">Reference proteome</keyword>
<protein>
    <submittedName>
        <fullName evidence="1">Uncharacterized protein</fullName>
    </submittedName>
</protein>
<comment type="caution">
    <text evidence="1">The sequence shown here is derived from an EMBL/GenBank/DDBJ whole genome shotgun (WGS) entry which is preliminary data.</text>
</comment>
<dbReference type="AlphaFoldDB" id="A0A0R1TY01"/>
<dbReference type="STRING" id="1423724.FC32_GL000699"/>
<evidence type="ECO:0000313" key="1">
    <source>
        <dbReference type="EMBL" id="KRL83445.1"/>
    </source>
</evidence>
<accession>A0A0R1TY01</accession>
<dbReference type="RefSeq" id="WP_025086564.1">
    <property type="nucleotide sequence ID" value="NZ_AZFT01000053.1"/>
</dbReference>
<proteinExistence type="predicted"/>